<evidence type="ECO:0000256" key="1">
    <source>
        <dbReference type="PROSITE-ProRule" id="PRU00042"/>
    </source>
</evidence>
<dbReference type="OrthoDB" id="7699172at2759"/>
<dbReference type="PaxDb" id="67767-A0A0J7K9F3"/>
<name>A0A0J7K9F3_LASNI</name>
<protein>
    <submittedName>
        <fullName evidence="3">Putative 50 kDa protein in type i retrotransposable element r1dm</fullName>
    </submittedName>
</protein>
<accession>A0A0J7K9F3</accession>
<evidence type="ECO:0000259" key="2">
    <source>
        <dbReference type="PROSITE" id="PS50157"/>
    </source>
</evidence>
<feature type="domain" description="C2H2-type" evidence="2">
    <location>
        <begin position="160"/>
        <end position="188"/>
    </location>
</feature>
<keyword evidence="4" id="KW-1185">Reference proteome</keyword>
<dbReference type="EMBL" id="LBMM01011208">
    <property type="protein sequence ID" value="KMQ86967.1"/>
    <property type="molecule type" value="Genomic_DNA"/>
</dbReference>
<proteinExistence type="predicted"/>
<dbReference type="InterPro" id="IPR013087">
    <property type="entry name" value="Znf_C2H2_type"/>
</dbReference>
<reference evidence="3 4" key="1">
    <citation type="submission" date="2015-04" db="EMBL/GenBank/DDBJ databases">
        <title>Lasius niger genome sequencing.</title>
        <authorList>
            <person name="Konorov E.A."/>
            <person name="Nikitin M.A."/>
            <person name="Kirill M.V."/>
            <person name="Chang P."/>
        </authorList>
    </citation>
    <scope>NUCLEOTIDE SEQUENCE [LARGE SCALE GENOMIC DNA]</scope>
    <source>
        <tissue evidence="3">Whole</tissue>
    </source>
</reference>
<dbReference type="Proteomes" id="UP000036403">
    <property type="component" value="Unassembled WGS sequence"/>
</dbReference>
<gene>
    <name evidence="3" type="ORF">RF55_13901</name>
</gene>
<keyword evidence="1" id="KW-0479">Metal-binding</keyword>
<evidence type="ECO:0000313" key="3">
    <source>
        <dbReference type="EMBL" id="KMQ86967.1"/>
    </source>
</evidence>
<organism evidence="3 4">
    <name type="scientific">Lasius niger</name>
    <name type="common">Black garden ant</name>
    <dbReference type="NCBI Taxonomy" id="67767"/>
    <lineage>
        <taxon>Eukaryota</taxon>
        <taxon>Metazoa</taxon>
        <taxon>Ecdysozoa</taxon>
        <taxon>Arthropoda</taxon>
        <taxon>Hexapoda</taxon>
        <taxon>Insecta</taxon>
        <taxon>Pterygota</taxon>
        <taxon>Neoptera</taxon>
        <taxon>Endopterygota</taxon>
        <taxon>Hymenoptera</taxon>
        <taxon>Apocrita</taxon>
        <taxon>Aculeata</taxon>
        <taxon>Formicoidea</taxon>
        <taxon>Formicidae</taxon>
        <taxon>Formicinae</taxon>
        <taxon>Lasius</taxon>
        <taxon>Lasius</taxon>
    </lineage>
</organism>
<dbReference type="PROSITE" id="PS00028">
    <property type="entry name" value="ZINC_FINGER_C2H2_1"/>
    <property type="match status" value="1"/>
</dbReference>
<dbReference type="PROSITE" id="PS50157">
    <property type="entry name" value="ZINC_FINGER_C2H2_2"/>
    <property type="match status" value="1"/>
</dbReference>
<evidence type="ECO:0000313" key="4">
    <source>
        <dbReference type="Proteomes" id="UP000036403"/>
    </source>
</evidence>
<comment type="caution">
    <text evidence="3">The sequence shown here is derived from an EMBL/GenBank/DDBJ whole genome shotgun (WGS) entry which is preliminary data.</text>
</comment>
<keyword evidence="1" id="KW-0863">Zinc-finger</keyword>
<keyword evidence="1" id="KW-0862">Zinc</keyword>
<dbReference type="AlphaFoldDB" id="A0A0J7K9F3"/>
<sequence>MDLRMLVDLMPELLELLVLLLDRRDIPSGVDKAQFVKDLVKQNLNGVDEKDVRLVHWSLAGGRKSSVAVIEVPPDIRRILLNQGRVYLEWFSCRVTDHLHILQCFRCLGFGHIAKSCSAADDTCGHCGGKHESRACPKTGAQNVVGEDAVVLDIGRPDDHVCQVCLRSFTSRIGLGVHKKKQHPVEYNEEINIAHIKRRWNEEEIKLFAMEEAQAPPRTRSMNFYSSRLKASEESSLTKTWLIHIKANFLPKESGYNFKYLYNNWNGPA</sequence>
<dbReference type="GO" id="GO:0008270">
    <property type="term" value="F:zinc ion binding"/>
    <property type="evidence" value="ECO:0007669"/>
    <property type="project" value="UniProtKB-KW"/>
</dbReference>
<dbReference type="Gene3D" id="4.10.60.10">
    <property type="entry name" value="Zinc finger, CCHC-type"/>
    <property type="match status" value="1"/>
</dbReference>